<evidence type="ECO:0000313" key="4">
    <source>
        <dbReference type="EMBL" id="RFU42653.1"/>
    </source>
</evidence>
<dbReference type="OrthoDB" id="9810247at2"/>
<dbReference type="InterPro" id="IPR013216">
    <property type="entry name" value="Methyltransf_11"/>
</dbReference>
<keyword evidence="1 4" id="KW-0808">Transferase</keyword>
<organism evidence="4 5">
    <name type="scientific">Actinomadura logoneensis</name>
    <dbReference type="NCBI Taxonomy" id="2293572"/>
    <lineage>
        <taxon>Bacteria</taxon>
        <taxon>Bacillati</taxon>
        <taxon>Actinomycetota</taxon>
        <taxon>Actinomycetes</taxon>
        <taxon>Streptosporangiales</taxon>
        <taxon>Thermomonosporaceae</taxon>
        <taxon>Actinomadura</taxon>
    </lineage>
</organism>
<proteinExistence type="predicted"/>
<evidence type="ECO:0000313" key="5">
    <source>
        <dbReference type="Proteomes" id="UP000261811"/>
    </source>
</evidence>
<accession>A0A372JRJ4</accession>
<dbReference type="Pfam" id="PF08241">
    <property type="entry name" value="Methyltransf_11"/>
    <property type="match status" value="1"/>
</dbReference>
<protein>
    <submittedName>
        <fullName evidence="4">Methyltransferase domain-containing protein</fullName>
    </submittedName>
</protein>
<sequence>MDFQRFRVTPGERVLDMGCGAGRHAFELYRRGAHVVAFDLDAEELAGVERMFGAMRLEGEVPADASAETVRGDALAMPFPDDHFDRIVASEVLEHIPDDMRAMRELLRVLKPGGQLAVTVPSWLPERLCWALSEDYHTAPGGHVRIYTRAELEAKLKSTGFRVDGHHHAHGLHSPYWWIKCAVGVDNDANPLAKAYHQVLVWDIMKRPLATRLAEKALNPVIGKSVVVYVTKPAQPSRPAGKPAGASAETGTPAEPPAEPSAEPSAEGPAGRETADAV</sequence>
<evidence type="ECO:0000256" key="1">
    <source>
        <dbReference type="ARBA" id="ARBA00022679"/>
    </source>
</evidence>
<name>A0A372JRJ4_9ACTN</name>
<dbReference type="InterPro" id="IPR029063">
    <property type="entry name" value="SAM-dependent_MTases_sf"/>
</dbReference>
<dbReference type="InterPro" id="IPR050447">
    <property type="entry name" value="Erg6_SMT_methyltransf"/>
</dbReference>
<dbReference type="Proteomes" id="UP000261811">
    <property type="component" value="Unassembled WGS sequence"/>
</dbReference>
<keyword evidence="5" id="KW-1185">Reference proteome</keyword>
<feature type="compositionally biased region" description="Low complexity" evidence="2">
    <location>
        <begin position="260"/>
        <end position="271"/>
    </location>
</feature>
<gene>
    <name evidence="4" type="ORF">DZF91_05435</name>
</gene>
<dbReference type="GO" id="GO:0008757">
    <property type="term" value="F:S-adenosylmethionine-dependent methyltransferase activity"/>
    <property type="evidence" value="ECO:0007669"/>
    <property type="project" value="InterPro"/>
</dbReference>
<dbReference type="SUPFAM" id="SSF53335">
    <property type="entry name" value="S-adenosyl-L-methionine-dependent methyltransferases"/>
    <property type="match status" value="1"/>
</dbReference>
<dbReference type="CDD" id="cd02440">
    <property type="entry name" value="AdoMet_MTases"/>
    <property type="match status" value="1"/>
</dbReference>
<dbReference type="AlphaFoldDB" id="A0A372JRJ4"/>
<dbReference type="PANTHER" id="PTHR44068">
    <property type="entry name" value="ZGC:194242"/>
    <property type="match status" value="1"/>
</dbReference>
<keyword evidence="4" id="KW-0489">Methyltransferase</keyword>
<reference evidence="4 5" key="1">
    <citation type="submission" date="2018-08" db="EMBL/GenBank/DDBJ databases">
        <title>Actinomadura jelena sp. nov., a novel Actinomycete isolated from soil in Chad.</title>
        <authorList>
            <person name="Shi L."/>
        </authorList>
    </citation>
    <scope>NUCLEOTIDE SEQUENCE [LARGE SCALE GENOMIC DNA]</scope>
    <source>
        <strain evidence="4 5">NEAU-G17</strain>
    </source>
</reference>
<dbReference type="EMBL" id="QURH01000108">
    <property type="protein sequence ID" value="RFU42653.1"/>
    <property type="molecule type" value="Genomic_DNA"/>
</dbReference>
<evidence type="ECO:0000256" key="2">
    <source>
        <dbReference type="SAM" id="MobiDB-lite"/>
    </source>
</evidence>
<dbReference type="Gene3D" id="3.40.50.150">
    <property type="entry name" value="Vaccinia Virus protein VP39"/>
    <property type="match status" value="1"/>
</dbReference>
<feature type="region of interest" description="Disordered" evidence="2">
    <location>
        <begin position="233"/>
        <end position="278"/>
    </location>
</feature>
<evidence type="ECO:0000259" key="3">
    <source>
        <dbReference type="Pfam" id="PF08241"/>
    </source>
</evidence>
<dbReference type="PANTHER" id="PTHR44068:SF11">
    <property type="entry name" value="GERANYL DIPHOSPHATE 2-C-METHYLTRANSFERASE"/>
    <property type="match status" value="1"/>
</dbReference>
<dbReference type="GO" id="GO:0032259">
    <property type="term" value="P:methylation"/>
    <property type="evidence" value="ECO:0007669"/>
    <property type="project" value="UniProtKB-KW"/>
</dbReference>
<comment type="caution">
    <text evidence="4">The sequence shown here is derived from an EMBL/GenBank/DDBJ whole genome shotgun (WGS) entry which is preliminary data.</text>
</comment>
<feature type="domain" description="Methyltransferase type 11" evidence="3">
    <location>
        <begin position="15"/>
        <end position="117"/>
    </location>
</feature>